<keyword evidence="1" id="KW-0472">Membrane</keyword>
<keyword evidence="1" id="KW-1133">Transmembrane helix</keyword>
<reference evidence="2" key="1">
    <citation type="journal article" date="2020" name="mSystems">
        <title>Genome- and Community-Level Interaction Insights into Carbon Utilization and Element Cycling Functions of Hydrothermarchaeota in Hydrothermal Sediment.</title>
        <authorList>
            <person name="Zhou Z."/>
            <person name="Liu Y."/>
            <person name="Xu W."/>
            <person name="Pan J."/>
            <person name="Luo Z.H."/>
            <person name="Li M."/>
        </authorList>
    </citation>
    <scope>NUCLEOTIDE SEQUENCE [LARGE SCALE GENOMIC DNA]</scope>
    <source>
        <strain evidence="2">HyVt-577</strain>
    </source>
</reference>
<accession>A0A7V4U4N7</accession>
<dbReference type="EMBL" id="DRQG01000131">
    <property type="protein sequence ID" value="HGY56799.1"/>
    <property type="molecule type" value="Genomic_DNA"/>
</dbReference>
<evidence type="ECO:0000313" key="2">
    <source>
        <dbReference type="EMBL" id="HGY56799.1"/>
    </source>
</evidence>
<sequence>MLFHTFYHNTVEIEKHTLQSSFTPLKKLKLLVFGCWLLAIGCQLSAVGCWLSVVSYQFSVIQLLVPSFQHPVSSSQFPVPNFKFPISNFSSRGTLCLCPFAPLCLINSSIQYPVPNFRYPLCTKYSVLCTFRKINLALHHRFPFFAKAGVKQGVEFFHVVFLLINQTFIGSFKQAAILGDEQTVGKMSVTFRRGVFYL</sequence>
<name>A0A7V4U4N7_CALAY</name>
<evidence type="ECO:0000256" key="1">
    <source>
        <dbReference type="SAM" id="Phobius"/>
    </source>
</evidence>
<protein>
    <submittedName>
        <fullName evidence="2">Uncharacterized protein</fullName>
    </submittedName>
</protein>
<dbReference type="Proteomes" id="UP000885779">
    <property type="component" value="Unassembled WGS sequence"/>
</dbReference>
<comment type="caution">
    <text evidence="2">The sequence shown here is derived from an EMBL/GenBank/DDBJ whole genome shotgun (WGS) entry which is preliminary data.</text>
</comment>
<proteinExistence type="predicted"/>
<keyword evidence="1" id="KW-0812">Transmembrane</keyword>
<dbReference type="AlphaFoldDB" id="A0A7V4U4N7"/>
<feature type="transmembrane region" description="Helical" evidence="1">
    <location>
        <begin position="30"/>
        <end position="53"/>
    </location>
</feature>
<gene>
    <name evidence="2" type="ORF">ENK44_13920</name>
</gene>
<organism evidence="2">
    <name type="scientific">Caldithrix abyssi</name>
    <dbReference type="NCBI Taxonomy" id="187145"/>
    <lineage>
        <taxon>Bacteria</taxon>
        <taxon>Pseudomonadati</taxon>
        <taxon>Calditrichota</taxon>
        <taxon>Calditrichia</taxon>
        <taxon>Calditrichales</taxon>
        <taxon>Calditrichaceae</taxon>
        <taxon>Caldithrix</taxon>
    </lineage>
</organism>